<name>A0A384ZWF6_9CAUD</name>
<evidence type="ECO:0000259" key="1">
    <source>
        <dbReference type="Pfam" id="PF18760"/>
    </source>
</evidence>
<dbReference type="InterPro" id="IPR049522">
    <property type="entry name" value="ART-PolyVal_dom"/>
</dbReference>
<reference evidence="2 3" key="1">
    <citation type="journal article" date="2018" name="Front. Microbiol.">
        <title>Jumbo Bacteriophages Are Represented Within an Increasing Diversity of Environmental Viruses Infecting the Emerging Phytopathogen, Dickeya solani.</title>
        <authorList>
            <person name="Day A.W."/>
            <person name="Ahn J."/>
            <person name="Salmond G.P.C."/>
        </authorList>
    </citation>
    <scope>NUCLEOTIDE SEQUENCE [LARGE SCALE GENOMIC DNA]</scope>
</reference>
<evidence type="ECO:0000313" key="2">
    <source>
        <dbReference type="EMBL" id="AXG66593.1"/>
    </source>
</evidence>
<dbReference type="EMBL" id="MH460460">
    <property type="protein sequence ID" value="AXG66593.1"/>
    <property type="molecule type" value="Genomic_DNA"/>
</dbReference>
<gene>
    <name evidence="2" type="ORF">JA13_190</name>
</gene>
<dbReference type="Pfam" id="PF18760">
    <property type="entry name" value="ART-PolyVal"/>
    <property type="match status" value="1"/>
</dbReference>
<proteinExistence type="predicted"/>
<feature type="domain" description="ART-PolyVal-like" evidence="1">
    <location>
        <begin position="33"/>
        <end position="216"/>
    </location>
</feature>
<protein>
    <recommendedName>
        <fullName evidence="1">ART-PolyVal-like domain-containing protein</fullName>
    </recommendedName>
</protein>
<accession>A0A384ZWF6</accession>
<evidence type="ECO:0000313" key="3">
    <source>
        <dbReference type="Proteomes" id="UP000263742"/>
    </source>
</evidence>
<dbReference type="Proteomes" id="UP000263742">
    <property type="component" value="Segment"/>
</dbReference>
<sequence>MELLISLSKPISAFTSKDQAAFDKWFGKSVVKDPQGNPLVVYHGTPGNFDTFDKKRLGGGNDEYGIGFYFTDSPEFARYYTKDSGSTMPVYLKITKPIIFEKPPRLTYTQAFKIANGLTRPHFNEFLAQNYDIEYQGLANAKKEYLDNFVGMDVITAGNNLFHDIYAGEPESWRFPEVFAAATGKDGIIAKRGEHFFYVVFSPTQIKSAIGNKGTFKPRTENILE</sequence>
<organism evidence="2 3">
    <name type="scientific">Dickeya phage vB_DsoM_JA13</name>
    <dbReference type="NCBI Taxonomy" id="2283030"/>
    <lineage>
        <taxon>Viruses</taxon>
        <taxon>Duplodnaviria</taxon>
        <taxon>Heunggongvirae</taxon>
        <taxon>Uroviricota</taxon>
        <taxon>Caudoviricetes</taxon>
        <taxon>Salmondvirus</taxon>
        <taxon>Salmondvirus JA11</taxon>
    </lineage>
</organism>